<evidence type="ECO:0000259" key="1">
    <source>
        <dbReference type="Pfam" id="PF00176"/>
    </source>
</evidence>
<protein>
    <recommendedName>
        <fullName evidence="1">SNF2 N-terminal domain-containing protein</fullName>
    </recommendedName>
</protein>
<gene>
    <name evidence="2" type="ORF">S01H4_62478</name>
</gene>
<dbReference type="PANTHER" id="PTHR10799">
    <property type="entry name" value="SNF2/RAD54 HELICASE FAMILY"/>
    <property type="match status" value="1"/>
</dbReference>
<proteinExistence type="predicted"/>
<dbReference type="SUPFAM" id="SSF52540">
    <property type="entry name" value="P-loop containing nucleoside triphosphate hydrolases"/>
    <property type="match status" value="1"/>
</dbReference>
<organism evidence="2">
    <name type="scientific">marine sediment metagenome</name>
    <dbReference type="NCBI Taxonomy" id="412755"/>
    <lineage>
        <taxon>unclassified sequences</taxon>
        <taxon>metagenomes</taxon>
        <taxon>ecological metagenomes</taxon>
    </lineage>
</organism>
<feature type="non-terminal residue" evidence="2">
    <location>
        <position position="139"/>
    </location>
</feature>
<comment type="caution">
    <text evidence="2">The sequence shown here is derived from an EMBL/GenBank/DDBJ whole genome shotgun (WGS) entry which is preliminary data.</text>
</comment>
<dbReference type="InterPro" id="IPR000330">
    <property type="entry name" value="SNF2_N"/>
</dbReference>
<dbReference type="GO" id="GO:0005524">
    <property type="term" value="F:ATP binding"/>
    <property type="evidence" value="ECO:0007669"/>
    <property type="project" value="InterPro"/>
</dbReference>
<name>X1CFZ4_9ZZZZ</name>
<dbReference type="InterPro" id="IPR038718">
    <property type="entry name" value="SNF2-like_sf"/>
</dbReference>
<dbReference type="EMBL" id="BART01037306">
    <property type="protein sequence ID" value="GAH06572.1"/>
    <property type="molecule type" value="Genomic_DNA"/>
</dbReference>
<dbReference type="InterPro" id="IPR027417">
    <property type="entry name" value="P-loop_NTPase"/>
</dbReference>
<sequence length="139" mass="15468">MELQKKGEQFVVLGDGTLGILPQNWLQKNKFALNLGTGQGRDADTLRFSRGQTGLLDLLLNSGAKVSVDEHYRQIRDCLQNFQGIRSVDVPPGFKGSLRPYQKKGLDWLLFLHEFGFGGCLADDMGLGKTIQILALLKY</sequence>
<dbReference type="Pfam" id="PF00176">
    <property type="entry name" value="SNF2-rel_dom"/>
    <property type="match status" value="1"/>
</dbReference>
<dbReference type="Gene3D" id="3.40.50.10810">
    <property type="entry name" value="Tandem AAA-ATPase domain"/>
    <property type="match status" value="1"/>
</dbReference>
<dbReference type="AlphaFoldDB" id="X1CFZ4"/>
<evidence type="ECO:0000313" key="2">
    <source>
        <dbReference type="EMBL" id="GAH06572.1"/>
    </source>
</evidence>
<accession>X1CFZ4</accession>
<feature type="domain" description="SNF2 N-terminal" evidence="1">
    <location>
        <begin position="101"/>
        <end position="139"/>
    </location>
</feature>
<reference evidence="2" key="1">
    <citation type="journal article" date="2014" name="Front. Microbiol.">
        <title>High frequency of phylogenetically diverse reductive dehalogenase-homologous genes in deep subseafloor sedimentary metagenomes.</title>
        <authorList>
            <person name="Kawai M."/>
            <person name="Futagami T."/>
            <person name="Toyoda A."/>
            <person name="Takaki Y."/>
            <person name="Nishi S."/>
            <person name="Hori S."/>
            <person name="Arai W."/>
            <person name="Tsubouchi T."/>
            <person name="Morono Y."/>
            <person name="Uchiyama I."/>
            <person name="Ito T."/>
            <person name="Fujiyama A."/>
            <person name="Inagaki F."/>
            <person name="Takami H."/>
        </authorList>
    </citation>
    <scope>NUCLEOTIDE SEQUENCE</scope>
    <source>
        <strain evidence="2">Expedition CK06-06</strain>
    </source>
</reference>